<dbReference type="Gene3D" id="3.40.50.300">
    <property type="entry name" value="P-loop containing nucleotide triphosphate hydrolases"/>
    <property type="match status" value="1"/>
</dbReference>
<evidence type="ECO:0000313" key="1">
    <source>
        <dbReference type="EMBL" id="QCO55139.1"/>
    </source>
</evidence>
<reference evidence="1 2" key="1">
    <citation type="submission" date="2019-05" db="EMBL/GenBank/DDBJ databases">
        <title>Pseudorhodobacter turbinis sp. nov., isolated from the gut of the Korean turban shell.</title>
        <authorList>
            <person name="Jeong Y.-S."/>
            <person name="Kang W.-R."/>
            <person name="Bae J.-W."/>
        </authorList>
    </citation>
    <scope>NUCLEOTIDE SEQUENCE [LARGE SCALE GENOMIC DNA]</scope>
    <source>
        <strain evidence="1 2">S12M18</strain>
    </source>
</reference>
<keyword evidence="2" id="KW-1185">Reference proteome</keyword>
<dbReference type="InterPro" id="IPR027417">
    <property type="entry name" value="P-loop_NTPase"/>
</dbReference>
<dbReference type="KEGG" id="pseb:EOK75_04725"/>
<organism evidence="1 2">
    <name type="scientific">Pseudorhodobacter turbinis</name>
    <dbReference type="NCBI Taxonomy" id="2500533"/>
    <lineage>
        <taxon>Bacteria</taxon>
        <taxon>Pseudomonadati</taxon>
        <taxon>Pseudomonadota</taxon>
        <taxon>Alphaproteobacteria</taxon>
        <taxon>Rhodobacterales</taxon>
        <taxon>Paracoccaceae</taxon>
        <taxon>Pseudorhodobacter</taxon>
    </lineage>
</organism>
<dbReference type="Proteomes" id="UP000298631">
    <property type="component" value="Chromosome"/>
</dbReference>
<evidence type="ECO:0000313" key="2">
    <source>
        <dbReference type="Proteomes" id="UP000298631"/>
    </source>
</evidence>
<dbReference type="GO" id="GO:0016740">
    <property type="term" value="F:transferase activity"/>
    <property type="evidence" value="ECO:0007669"/>
    <property type="project" value="UniProtKB-KW"/>
</dbReference>
<accession>A0A4P8EEI1</accession>
<dbReference type="SUPFAM" id="SSF52540">
    <property type="entry name" value="P-loop containing nucleoside triphosphate hydrolases"/>
    <property type="match status" value="1"/>
</dbReference>
<keyword evidence="1" id="KW-0808">Transferase</keyword>
<dbReference type="OrthoDB" id="7687351at2"/>
<dbReference type="AlphaFoldDB" id="A0A4P8EEI1"/>
<dbReference type="EMBL" id="CP039964">
    <property type="protein sequence ID" value="QCO55139.1"/>
    <property type="molecule type" value="Genomic_DNA"/>
</dbReference>
<name>A0A4P8EEI1_9RHOB</name>
<sequence length="217" mass="24160">MLILPVQEVVVLETPKTGSLALRAMLGPYTVPQSDKAPRHIGHDAFRRKFAPDLVMGLGRLPRTVAVVRAPLERMQSWYRYRRRPQLKGLPASTHGVSFDEFMLAYLEGTHPDMANVGRQDRFVGWDGGHARVDHLFDYAQLALLERFFSGLTGDILTLPEKNKTPKKVNADYALSPEVLARFEAENNEELAMYRAVAAAGHLMRPGVGAKLSSSAH</sequence>
<gene>
    <name evidence="1" type="ORF">EOK75_04725</name>
</gene>
<dbReference type="RefSeq" id="WP_137192830.1">
    <property type="nucleotide sequence ID" value="NZ_CP039964.1"/>
</dbReference>
<protein>
    <submittedName>
        <fullName evidence="1">Sulfotransferase family protein</fullName>
    </submittedName>
</protein>
<proteinExistence type="predicted"/>